<dbReference type="AlphaFoldDB" id="A0A6V7H4H0"/>
<organism evidence="9 10">
    <name type="scientific">Heterotrigona itama</name>
    <dbReference type="NCBI Taxonomy" id="395501"/>
    <lineage>
        <taxon>Eukaryota</taxon>
        <taxon>Metazoa</taxon>
        <taxon>Ecdysozoa</taxon>
        <taxon>Arthropoda</taxon>
        <taxon>Hexapoda</taxon>
        <taxon>Insecta</taxon>
        <taxon>Pterygota</taxon>
        <taxon>Neoptera</taxon>
        <taxon>Endopterygota</taxon>
        <taxon>Hymenoptera</taxon>
        <taxon>Apocrita</taxon>
        <taxon>Aculeata</taxon>
        <taxon>Apoidea</taxon>
        <taxon>Anthophila</taxon>
        <taxon>Apidae</taxon>
        <taxon>Heterotrigona</taxon>
    </lineage>
</organism>
<comment type="pathway">
    <text evidence="1">Sulfur metabolism; glutathione biosynthesis; glutathione from L-cysteine and L-glutamate: step 1/2.</text>
</comment>
<evidence type="ECO:0000256" key="6">
    <source>
        <dbReference type="ARBA" id="ARBA00031154"/>
    </source>
</evidence>
<dbReference type="GO" id="GO:0006750">
    <property type="term" value="P:glutathione biosynthetic process"/>
    <property type="evidence" value="ECO:0007669"/>
    <property type="project" value="UniProtKB-UniPathway"/>
</dbReference>
<evidence type="ECO:0000256" key="8">
    <source>
        <dbReference type="ARBA" id="ARBA00032926"/>
    </source>
</evidence>
<dbReference type="OrthoDB" id="5596051at2759"/>
<comment type="subunit">
    <text evidence="3">Heterodimer of a catalytic heavy chain and a regulatory light chain.</text>
</comment>
<evidence type="ECO:0000256" key="4">
    <source>
        <dbReference type="ARBA" id="ARBA00022684"/>
    </source>
</evidence>
<evidence type="ECO:0000313" key="9">
    <source>
        <dbReference type="EMBL" id="CAD1473164.1"/>
    </source>
</evidence>
<evidence type="ECO:0000313" key="10">
    <source>
        <dbReference type="Proteomes" id="UP000752696"/>
    </source>
</evidence>
<protein>
    <recommendedName>
        <fullName evidence="7">GCS light chain</fullName>
    </recommendedName>
    <alternativeName>
        <fullName evidence="5">Gamma-ECS regulatory subunit</fullName>
    </alternativeName>
    <alternativeName>
        <fullName evidence="8">Gamma-glutamylcysteine synthetase regulatory subunit</fullName>
    </alternativeName>
    <alternativeName>
        <fullName evidence="6">Glutamate--cysteine ligase modifier subunit</fullName>
    </alternativeName>
</protein>
<name>A0A6V7H4H0_9HYME</name>
<feature type="non-terminal residue" evidence="9">
    <location>
        <position position="1"/>
    </location>
</feature>
<keyword evidence="4" id="KW-0317">Glutathione biosynthesis</keyword>
<dbReference type="UniPathway" id="UPA00142">
    <property type="reaction ID" value="UER00209"/>
</dbReference>
<dbReference type="Proteomes" id="UP000752696">
    <property type="component" value="Unassembled WGS sequence"/>
</dbReference>
<evidence type="ECO:0000256" key="1">
    <source>
        <dbReference type="ARBA" id="ARBA00005006"/>
    </source>
</evidence>
<dbReference type="GO" id="GO:0017109">
    <property type="term" value="C:glutamate-cysteine ligase complex"/>
    <property type="evidence" value="ECO:0007669"/>
    <property type="project" value="TreeGrafter"/>
</dbReference>
<dbReference type="PANTHER" id="PTHR13295:SF4">
    <property type="entry name" value="GLUTAMATE--CYSTEINE LIGASE REGULATORY SUBUNIT"/>
    <property type="match status" value="1"/>
</dbReference>
<dbReference type="EMBL" id="CAJDYZ010006239">
    <property type="protein sequence ID" value="CAD1473164.1"/>
    <property type="molecule type" value="Genomic_DNA"/>
</dbReference>
<evidence type="ECO:0000256" key="5">
    <source>
        <dbReference type="ARBA" id="ARBA00030406"/>
    </source>
</evidence>
<dbReference type="SUPFAM" id="SSF51430">
    <property type="entry name" value="NAD(P)-linked oxidoreductase"/>
    <property type="match status" value="1"/>
</dbReference>
<dbReference type="GO" id="GO:0030234">
    <property type="term" value="F:enzyme regulator activity"/>
    <property type="evidence" value="ECO:0007669"/>
    <property type="project" value="TreeGrafter"/>
</dbReference>
<gene>
    <name evidence="9" type="ORF">MHI_LOCUS361821</name>
</gene>
<reference evidence="9" key="1">
    <citation type="submission" date="2020-07" db="EMBL/GenBank/DDBJ databases">
        <authorList>
            <person name="Nazaruddin N."/>
        </authorList>
    </citation>
    <scope>NUCLEOTIDE SEQUENCE</scope>
</reference>
<dbReference type="GO" id="GO:0035226">
    <property type="term" value="F:glutamate-cysteine ligase catalytic subunit binding"/>
    <property type="evidence" value="ECO:0007669"/>
    <property type="project" value="InterPro"/>
</dbReference>
<dbReference type="Gene3D" id="3.20.20.100">
    <property type="entry name" value="NADP-dependent oxidoreductase domain"/>
    <property type="match status" value="1"/>
</dbReference>
<sequence>IQGIEDTALKDINREDVKITVKVFISSPDVNLLKEAIDQVCNSLNINAIESLVIAYLSKENPEELLASLKHLWTGVEEYVKIGKLSSVGLSDVNTNMFIDLFQWANIKPNIVQISLATCCVVPPALQTFSKENDIQLLTHNDPGQILPEEDLNGIFNANTNLYWVTRYQIHLKCRGILSSKGYLVYVSKKTKKNRFIYWSMKKQSVKCVNVGLNSNYTLAEDHFVKSTILFCRVRLNRILQSGGTKQIRGPASSKY</sequence>
<evidence type="ECO:0000256" key="2">
    <source>
        <dbReference type="ARBA" id="ARBA00008612"/>
    </source>
</evidence>
<evidence type="ECO:0000256" key="7">
    <source>
        <dbReference type="ARBA" id="ARBA00031732"/>
    </source>
</evidence>
<comment type="caution">
    <text evidence="9">The sequence shown here is derived from an EMBL/GenBank/DDBJ whole genome shotgun (WGS) entry which is preliminary data.</text>
</comment>
<dbReference type="PANTHER" id="PTHR13295">
    <property type="entry name" value="GLUTAMATE CYSTEINE LIGASE REGULATORY SUBUNIT"/>
    <property type="match status" value="1"/>
</dbReference>
<evidence type="ECO:0000256" key="3">
    <source>
        <dbReference type="ARBA" id="ARBA00011532"/>
    </source>
</evidence>
<proteinExistence type="inferred from homology"/>
<keyword evidence="10" id="KW-1185">Reference proteome</keyword>
<accession>A0A6V7H4H0</accession>
<dbReference type="InterPro" id="IPR032963">
    <property type="entry name" value="Gclm"/>
</dbReference>
<comment type="similarity">
    <text evidence="2">Belongs to the aldo/keto reductase family. Glutamate--cysteine ligase light chain subfamily.</text>
</comment>
<dbReference type="InterPro" id="IPR036812">
    <property type="entry name" value="NAD(P)_OxRdtase_dom_sf"/>
</dbReference>